<dbReference type="PANTHER" id="PTHR38454:SF1">
    <property type="entry name" value="INTEGRAL MEMBRANE PROTEIN"/>
    <property type="match status" value="1"/>
</dbReference>
<keyword evidence="1" id="KW-1133">Transmembrane helix</keyword>
<dbReference type="PANTHER" id="PTHR38454">
    <property type="entry name" value="INTEGRAL MEMBRANE PROTEIN-RELATED"/>
    <property type="match status" value="1"/>
</dbReference>
<evidence type="ECO:0000313" key="2">
    <source>
        <dbReference type="EMBL" id="VAW34110.1"/>
    </source>
</evidence>
<keyword evidence="1" id="KW-0472">Membrane</keyword>
<dbReference type="InterPro" id="IPR018580">
    <property type="entry name" value="Uncharacterised_YfhO"/>
</dbReference>
<evidence type="ECO:0000256" key="1">
    <source>
        <dbReference type="SAM" id="Phobius"/>
    </source>
</evidence>
<reference evidence="2" key="1">
    <citation type="submission" date="2018-06" db="EMBL/GenBank/DDBJ databases">
        <authorList>
            <person name="Zhirakovskaya E."/>
        </authorList>
    </citation>
    <scope>NUCLEOTIDE SEQUENCE</scope>
</reference>
<gene>
    <name evidence="2" type="ORF">MNBD_CHLOROFLEXI01-5109</name>
</gene>
<feature type="non-terminal residue" evidence="2">
    <location>
        <position position="1"/>
    </location>
</feature>
<proteinExistence type="predicted"/>
<sequence length="117" mass="12660">ALVVGDTGLGQGSVLLPTENVLVVGRTANSITIQATTEEPRLLVLSDTFYPGWQAEIDNVPTEILQTNVALRGIVVPAGSHTITMQFRPLTFYLGVAISLLTVLVVLLWIGFNWLRS</sequence>
<protein>
    <recommendedName>
        <fullName evidence="3">YfhO family protein</fullName>
    </recommendedName>
</protein>
<organism evidence="2">
    <name type="scientific">hydrothermal vent metagenome</name>
    <dbReference type="NCBI Taxonomy" id="652676"/>
    <lineage>
        <taxon>unclassified sequences</taxon>
        <taxon>metagenomes</taxon>
        <taxon>ecological metagenomes</taxon>
    </lineage>
</organism>
<dbReference type="EMBL" id="UOEU01000512">
    <property type="protein sequence ID" value="VAW34110.1"/>
    <property type="molecule type" value="Genomic_DNA"/>
</dbReference>
<keyword evidence="1" id="KW-0812">Transmembrane</keyword>
<name>A0A3B0UZQ1_9ZZZZ</name>
<accession>A0A3B0UZQ1</accession>
<dbReference type="Pfam" id="PF09586">
    <property type="entry name" value="YfhO"/>
    <property type="match status" value="1"/>
</dbReference>
<dbReference type="AlphaFoldDB" id="A0A3B0UZQ1"/>
<feature type="transmembrane region" description="Helical" evidence="1">
    <location>
        <begin position="90"/>
        <end position="112"/>
    </location>
</feature>
<evidence type="ECO:0008006" key="3">
    <source>
        <dbReference type="Google" id="ProtNLM"/>
    </source>
</evidence>